<dbReference type="eggNOG" id="arCOG14711">
    <property type="taxonomic scope" value="Archaea"/>
</dbReference>
<dbReference type="STRING" id="1227454.C446_00560"/>
<comment type="function">
    <text evidence="10">Catalyzes the production of nitric oxide.</text>
</comment>
<evidence type="ECO:0000256" key="4">
    <source>
        <dbReference type="ARBA" id="ARBA00018859"/>
    </source>
</evidence>
<dbReference type="PANTHER" id="PTHR43410">
    <property type="entry name" value="NITRIC OXIDE SYNTHASE OXYGENASE"/>
    <property type="match status" value="1"/>
</dbReference>
<evidence type="ECO:0000256" key="6">
    <source>
        <dbReference type="ARBA" id="ARBA00022723"/>
    </source>
</evidence>
<evidence type="ECO:0000259" key="11">
    <source>
        <dbReference type="PROSITE" id="PS60001"/>
    </source>
</evidence>
<evidence type="ECO:0000256" key="2">
    <source>
        <dbReference type="ARBA" id="ARBA00005411"/>
    </source>
</evidence>
<comment type="miscellaneous">
    <text evidence="10">This protein is similar to the oxygenase domain of eukaryotic nitric oxide synthases but lacks the reductase domain which, in eukaryotes, is responsible for transfer of electrons to the ferric heme during nitric oxide synthesis.</text>
</comment>
<dbReference type="RefSeq" id="WP_006671088.1">
    <property type="nucleotide sequence ID" value="NZ_AOMA01000003.1"/>
</dbReference>
<dbReference type="SUPFAM" id="SSF56512">
    <property type="entry name" value="Nitric oxide (NO) synthase oxygenase domain"/>
    <property type="match status" value="1"/>
</dbReference>
<gene>
    <name evidence="12" type="ORF">C446_00560</name>
</gene>
<evidence type="ECO:0000256" key="9">
    <source>
        <dbReference type="ARBA" id="ARBA00048713"/>
    </source>
</evidence>
<dbReference type="InterPro" id="IPR044940">
    <property type="entry name" value="NOS_dom_2"/>
</dbReference>
<comment type="caution">
    <text evidence="12">The sequence shown here is derived from an EMBL/GenBank/DDBJ whole genome shotgun (WGS) entry which is preliminary data.</text>
</comment>
<reference evidence="12 13" key="1">
    <citation type="journal article" date="2014" name="PLoS Genet.">
        <title>Phylogenetically driven sequencing of extremely halophilic archaea reveals strategies for static and dynamic osmo-response.</title>
        <authorList>
            <person name="Becker E.A."/>
            <person name="Seitzer P.M."/>
            <person name="Tritt A."/>
            <person name="Larsen D."/>
            <person name="Krusor M."/>
            <person name="Yao A.I."/>
            <person name="Wu D."/>
            <person name="Madern D."/>
            <person name="Eisen J.A."/>
            <person name="Darling A.E."/>
            <person name="Facciotti M.T."/>
        </authorList>
    </citation>
    <scope>NUCLEOTIDE SEQUENCE [LARGE SCALE GENOMIC DNA]</scope>
    <source>
        <strain evidence="12 13">JCM 10879</strain>
    </source>
</reference>
<evidence type="ECO:0000313" key="13">
    <source>
        <dbReference type="Proteomes" id="UP000011607"/>
    </source>
</evidence>
<proteinExistence type="inferred from homology"/>
<dbReference type="Pfam" id="PF02898">
    <property type="entry name" value="NO_synthase"/>
    <property type="match status" value="1"/>
</dbReference>
<dbReference type="InterPro" id="IPR036119">
    <property type="entry name" value="NOS_N_sf"/>
</dbReference>
<protein>
    <recommendedName>
        <fullName evidence="4 10">Nitric oxide synthase oxygenase</fullName>
        <ecNumber evidence="3 10">1.14.14.47</ecNumber>
    </recommendedName>
</protein>
<dbReference type="GO" id="GO:0004517">
    <property type="term" value="F:nitric-oxide synthase activity"/>
    <property type="evidence" value="ECO:0007669"/>
    <property type="project" value="InterPro"/>
</dbReference>
<dbReference type="PANTHER" id="PTHR43410:SF1">
    <property type="entry name" value="NITRIC OXIDE SYNTHASE"/>
    <property type="match status" value="1"/>
</dbReference>
<dbReference type="InterPro" id="IPR004030">
    <property type="entry name" value="NOS_N"/>
</dbReference>
<dbReference type="EC" id="1.14.14.47" evidence="3 10"/>
<comment type="similarity">
    <text evidence="2 10">Belongs to the NOS family. Bacterial NOS oxygenase subfamily.</text>
</comment>
<dbReference type="Gene3D" id="3.90.1230.10">
    <property type="entry name" value="Nitric Oxide Synthase, Chain A, domain 3"/>
    <property type="match status" value="1"/>
</dbReference>
<dbReference type="AlphaFoldDB" id="M0MND1"/>
<keyword evidence="7 10" id="KW-0560">Oxidoreductase</keyword>
<keyword evidence="8 10" id="KW-0408">Iron</keyword>
<evidence type="ECO:0000256" key="5">
    <source>
        <dbReference type="ARBA" id="ARBA00022617"/>
    </source>
</evidence>
<comment type="catalytic activity">
    <reaction evidence="9">
        <text>3 reduced [flavodoxin] + 2 L-arginine + 4 O2 = 3 oxidized [flavodoxin] + 2 L-citrulline + 2 nitric oxide + 4 H2O + 5 H(+)</text>
        <dbReference type="Rhea" id="RHEA:52324"/>
        <dbReference type="Rhea" id="RHEA-COMP:10622"/>
        <dbReference type="Rhea" id="RHEA-COMP:10623"/>
        <dbReference type="ChEBI" id="CHEBI:15377"/>
        <dbReference type="ChEBI" id="CHEBI:15378"/>
        <dbReference type="ChEBI" id="CHEBI:15379"/>
        <dbReference type="ChEBI" id="CHEBI:16480"/>
        <dbReference type="ChEBI" id="CHEBI:32682"/>
        <dbReference type="ChEBI" id="CHEBI:57618"/>
        <dbReference type="ChEBI" id="CHEBI:57743"/>
        <dbReference type="ChEBI" id="CHEBI:58210"/>
        <dbReference type="EC" id="1.14.14.47"/>
    </reaction>
</comment>
<evidence type="ECO:0000256" key="7">
    <source>
        <dbReference type="ARBA" id="ARBA00023002"/>
    </source>
</evidence>
<dbReference type="InterPro" id="IPR017142">
    <property type="entry name" value="Nitric_oxide_synthase_Oase-su"/>
</dbReference>
<organism evidence="12 13">
    <name type="scientific">Halobiforma nitratireducens JCM 10879</name>
    <dbReference type="NCBI Taxonomy" id="1227454"/>
    <lineage>
        <taxon>Archaea</taxon>
        <taxon>Methanobacteriati</taxon>
        <taxon>Methanobacteriota</taxon>
        <taxon>Stenosarchaea group</taxon>
        <taxon>Halobacteria</taxon>
        <taxon>Halobacteriales</taxon>
        <taxon>Natrialbaceae</taxon>
        <taxon>Halobiforma</taxon>
    </lineage>
</organism>
<evidence type="ECO:0000313" key="12">
    <source>
        <dbReference type="EMBL" id="EMA47161.1"/>
    </source>
</evidence>
<dbReference type="OrthoDB" id="234138at2157"/>
<evidence type="ECO:0000256" key="8">
    <source>
        <dbReference type="ARBA" id="ARBA00023004"/>
    </source>
</evidence>
<dbReference type="Proteomes" id="UP000011607">
    <property type="component" value="Unassembled WGS sequence"/>
</dbReference>
<name>M0MND1_9EURY</name>
<evidence type="ECO:0000256" key="10">
    <source>
        <dbReference type="PIRNR" id="PIRNR037219"/>
    </source>
</evidence>
<dbReference type="Gene3D" id="3.90.440.10">
    <property type="entry name" value="Nitric Oxide Synthase,Heme Domain,Chain A domain 2"/>
    <property type="match status" value="1"/>
</dbReference>
<dbReference type="InterPro" id="IPR044944">
    <property type="entry name" value="NOS_dom_3"/>
</dbReference>
<dbReference type="GO" id="GO:0020037">
    <property type="term" value="F:heme binding"/>
    <property type="evidence" value="ECO:0007669"/>
    <property type="project" value="InterPro"/>
</dbReference>
<dbReference type="PROSITE" id="PS60001">
    <property type="entry name" value="NOS"/>
    <property type="match status" value="1"/>
</dbReference>
<dbReference type="CDD" id="cd00575">
    <property type="entry name" value="NOS_oxygenase"/>
    <property type="match status" value="1"/>
</dbReference>
<keyword evidence="6 10" id="KW-0479">Metal-binding</keyword>
<accession>M0MND1</accession>
<feature type="domain" description="Nitric oxide synthase (NOS)" evidence="11">
    <location>
        <begin position="71"/>
        <end position="78"/>
    </location>
</feature>
<dbReference type="PIRSF" id="PIRSF037219">
    <property type="entry name" value="NOS_oxygenase"/>
    <property type="match status" value="1"/>
</dbReference>
<dbReference type="GO" id="GO:0006809">
    <property type="term" value="P:nitric oxide biosynthetic process"/>
    <property type="evidence" value="ECO:0007669"/>
    <property type="project" value="InterPro"/>
</dbReference>
<dbReference type="EMBL" id="AOMA01000003">
    <property type="protein sequence ID" value="EMA47161.1"/>
    <property type="molecule type" value="Genomic_DNA"/>
</dbReference>
<dbReference type="InterPro" id="IPR050607">
    <property type="entry name" value="NOS"/>
</dbReference>
<evidence type="ECO:0000256" key="3">
    <source>
        <dbReference type="ARBA" id="ARBA00012735"/>
    </source>
</evidence>
<evidence type="ECO:0000256" key="1">
    <source>
        <dbReference type="ARBA" id="ARBA00001971"/>
    </source>
</evidence>
<sequence length="373" mass="43100">MHAPVPEYEPTELYAEAEAFVRQCYSELGRDDEIEDRLTEVRRSIAESGHYEHTPAELEYGAKLAWRNSNRCIGRLFWETLDVIDARDRDTAEGVYDALCGHLEQATNGGDIRPTITLFEPMIRGRRQVRLWNHQLIRYAGYETDDGIVGDPAEVEFTEYCQSRGWESEETEFDVLPWVIQMEDREPELFEVPEDLVLEVPIEHPEYDWVADLGLQWYGVPVVSNMRLEIGGLQYTAAPFNGWYMATEIAARNFADEDRYDMLPAVAERLGLETTDNRALWKDEALVALNRAVLHSFERDGVKIVDHHTAAEQFEAFERREEDAGREVTGDRSWLLPPMSSATTHVFHNEYDDTVKTPNFFYRESPYEKDTGT</sequence>
<comment type="cofactor">
    <cofactor evidence="1 10">
        <name>heme</name>
        <dbReference type="ChEBI" id="CHEBI:30413"/>
    </cofactor>
</comment>
<dbReference type="PATRIC" id="fig|1227454.3.peg.111"/>
<dbReference type="Gene3D" id="3.90.340.10">
    <property type="entry name" value="Nitric Oxide Synthase, Chain A, domain 1"/>
    <property type="match status" value="1"/>
</dbReference>
<comment type="subunit">
    <text evidence="10">Homodimer.</text>
</comment>
<dbReference type="GO" id="GO:0046872">
    <property type="term" value="F:metal ion binding"/>
    <property type="evidence" value="ECO:0007669"/>
    <property type="project" value="UniProtKB-KW"/>
</dbReference>
<keyword evidence="5 10" id="KW-0349">Heme</keyword>
<dbReference type="InterPro" id="IPR044943">
    <property type="entry name" value="NOS_dom_1"/>
</dbReference>
<dbReference type="SMR" id="M0MND1"/>
<keyword evidence="13" id="KW-1185">Reference proteome</keyword>